<dbReference type="PIRSF" id="PIRSF006221">
    <property type="entry name" value="Ketosamine-3-kinase"/>
    <property type="match status" value="1"/>
</dbReference>
<dbReference type="PANTHER" id="PTHR12149:SF8">
    <property type="entry name" value="PROTEIN-RIBULOSAMINE 3-KINASE"/>
    <property type="match status" value="1"/>
</dbReference>
<evidence type="ECO:0000256" key="2">
    <source>
        <dbReference type="ARBA" id="ARBA00048655"/>
    </source>
</evidence>
<accession>A0A2J5HYH8</accession>
<proteinExistence type="inferred from homology"/>
<dbReference type="GO" id="GO:0102193">
    <property type="term" value="F:protein-ribulosamine 3-kinase activity"/>
    <property type="evidence" value="ECO:0007669"/>
    <property type="project" value="UniProtKB-EC"/>
</dbReference>
<dbReference type="PANTHER" id="PTHR12149">
    <property type="entry name" value="FRUCTOSAMINE 3 KINASE-RELATED PROTEIN"/>
    <property type="match status" value="1"/>
</dbReference>
<dbReference type="Gene3D" id="3.90.1200.10">
    <property type="match status" value="1"/>
</dbReference>
<evidence type="ECO:0000313" key="4">
    <source>
        <dbReference type="EMBL" id="PLN82521.1"/>
    </source>
</evidence>
<sequence>MNTNGSPTPGENNVVDPSVVAALPKESRVLRVTRHGTSFWNYTGRIEVERADSQVESFFIKVISNSHGHNMVQGEYESMKAIHAVCPEFAPKPIAWGTYTDTPETYFFLAEYRDMSGDMPQPEAMGSYLASLHQGSASPNGKFGFHITTYTGNLPQNNDWEKSWEVFFAKNMRQALDCEIQAKGFDSEFEALVPVLFDVVIPRLLRPLETDGRTVKPCLVHGDLWYGNSGIDTRTKSPLIFDACSFYAHNEYEFGQWRPVCNRFGPEYLKAYHAHCTVSEPVEDYDGRLDLYKLRFNTQVSALFPENQGLRQQMLGDMRDLIRRYG</sequence>
<dbReference type="GO" id="GO:0016301">
    <property type="term" value="F:kinase activity"/>
    <property type="evidence" value="ECO:0007669"/>
    <property type="project" value="UniProtKB-UniRule"/>
</dbReference>
<dbReference type="AlphaFoldDB" id="A0A2J5HYH8"/>
<comment type="similarity">
    <text evidence="3">Belongs to the fructosamine kinase family.</text>
</comment>
<dbReference type="InterPro" id="IPR016477">
    <property type="entry name" value="Fructo-/Ketosamine-3-kinase"/>
</dbReference>
<dbReference type="OrthoDB" id="5772781at2759"/>
<evidence type="ECO:0000256" key="1">
    <source>
        <dbReference type="ARBA" id="ARBA00011961"/>
    </source>
</evidence>
<evidence type="ECO:0000256" key="3">
    <source>
        <dbReference type="PIRNR" id="PIRNR006221"/>
    </source>
</evidence>
<dbReference type="EC" id="2.7.1.172" evidence="1"/>
<protein>
    <recommendedName>
        <fullName evidence="1">protein-ribulosamine 3-kinase</fullName>
        <ecNumber evidence="1">2.7.1.172</ecNumber>
    </recommendedName>
</protein>
<dbReference type="Proteomes" id="UP000235023">
    <property type="component" value="Unassembled WGS sequence"/>
</dbReference>
<name>A0A2J5HYH8_9EURO</name>
<dbReference type="Pfam" id="PF03881">
    <property type="entry name" value="Fructosamin_kin"/>
    <property type="match status" value="1"/>
</dbReference>
<reference evidence="5" key="1">
    <citation type="submission" date="2017-12" db="EMBL/GenBank/DDBJ databases">
        <authorList>
            <consortium name="DOE Joint Genome Institute"/>
            <person name="Mondo S.J."/>
            <person name="Kjaerbolling I."/>
            <person name="Vesth T.C."/>
            <person name="Frisvad J.C."/>
            <person name="Nybo J.L."/>
            <person name="Theobald S."/>
            <person name="Kuo A."/>
            <person name="Bowyer P."/>
            <person name="Matsuda Y."/>
            <person name="Lyhne E.K."/>
            <person name="Kogle M.E."/>
            <person name="Clum A."/>
            <person name="Lipzen A."/>
            <person name="Salamov A."/>
            <person name="Ngan C.Y."/>
            <person name="Daum C."/>
            <person name="Chiniquy J."/>
            <person name="Barry K."/>
            <person name="LaButti K."/>
            <person name="Haridas S."/>
            <person name="Simmons B.A."/>
            <person name="Magnuson J.K."/>
            <person name="Mortensen U.H."/>
            <person name="Larsen T.O."/>
            <person name="Grigoriev I.V."/>
            <person name="Baker S.E."/>
            <person name="Andersen M.R."/>
            <person name="Nordberg H.P."/>
            <person name="Cantor M.N."/>
            <person name="Hua S.X."/>
        </authorList>
    </citation>
    <scope>NUCLEOTIDE SEQUENCE [LARGE SCALE GENOMIC DNA]</scope>
    <source>
        <strain evidence="5">IBT 19404</strain>
    </source>
</reference>
<dbReference type="InterPro" id="IPR011009">
    <property type="entry name" value="Kinase-like_dom_sf"/>
</dbReference>
<dbReference type="SUPFAM" id="SSF56112">
    <property type="entry name" value="Protein kinase-like (PK-like)"/>
    <property type="match status" value="1"/>
</dbReference>
<gene>
    <name evidence="4" type="ORF">BDW42DRAFT_79055</name>
</gene>
<organism evidence="4 5">
    <name type="scientific">Aspergillus taichungensis</name>
    <dbReference type="NCBI Taxonomy" id="482145"/>
    <lineage>
        <taxon>Eukaryota</taxon>
        <taxon>Fungi</taxon>
        <taxon>Dikarya</taxon>
        <taxon>Ascomycota</taxon>
        <taxon>Pezizomycotina</taxon>
        <taxon>Eurotiomycetes</taxon>
        <taxon>Eurotiomycetidae</taxon>
        <taxon>Eurotiales</taxon>
        <taxon>Aspergillaceae</taxon>
        <taxon>Aspergillus</taxon>
        <taxon>Aspergillus subgen. Circumdati</taxon>
    </lineage>
</organism>
<keyword evidence="3" id="KW-0808">Transferase</keyword>
<keyword evidence="5" id="KW-1185">Reference proteome</keyword>
<dbReference type="EMBL" id="KZ559526">
    <property type="protein sequence ID" value="PLN82521.1"/>
    <property type="molecule type" value="Genomic_DNA"/>
</dbReference>
<evidence type="ECO:0000313" key="5">
    <source>
        <dbReference type="Proteomes" id="UP000235023"/>
    </source>
</evidence>
<comment type="catalytic activity">
    <reaction evidence="2">
        <text>N(6)-D-ribulosyl-L-lysyl-[protein] + ATP = N(6)-(3-O-phospho-D-ribulosyl)-L-lysyl-[protein] + ADP + H(+)</text>
        <dbReference type="Rhea" id="RHEA:48432"/>
        <dbReference type="Rhea" id="RHEA-COMP:12103"/>
        <dbReference type="Rhea" id="RHEA-COMP:12104"/>
        <dbReference type="ChEBI" id="CHEBI:15378"/>
        <dbReference type="ChEBI" id="CHEBI:30616"/>
        <dbReference type="ChEBI" id="CHEBI:90418"/>
        <dbReference type="ChEBI" id="CHEBI:90420"/>
        <dbReference type="ChEBI" id="CHEBI:456216"/>
        <dbReference type="EC" id="2.7.1.172"/>
    </reaction>
    <physiologicalReaction direction="left-to-right" evidence="2">
        <dbReference type="Rhea" id="RHEA:48433"/>
    </physiologicalReaction>
</comment>
<keyword evidence="3 4" id="KW-0418">Kinase</keyword>